<dbReference type="GO" id="GO:0016887">
    <property type="term" value="F:ATP hydrolysis activity"/>
    <property type="evidence" value="ECO:0007669"/>
    <property type="project" value="InterPro"/>
</dbReference>
<proteinExistence type="inferred from homology"/>
<dbReference type="FunFam" id="3.40.50.300:FF:000020">
    <property type="entry name" value="Amino acid ABC transporter ATP-binding component"/>
    <property type="match status" value="1"/>
</dbReference>
<gene>
    <name evidence="6" type="primary">yecC</name>
    <name evidence="6" type="ORF">F0357_18670</name>
</gene>
<dbReference type="SMART" id="SM00382">
    <property type="entry name" value="AAA"/>
    <property type="match status" value="1"/>
</dbReference>
<evidence type="ECO:0000256" key="1">
    <source>
        <dbReference type="ARBA" id="ARBA00005417"/>
    </source>
</evidence>
<keyword evidence="7" id="KW-1185">Reference proteome</keyword>
<dbReference type="PROSITE" id="PS00211">
    <property type="entry name" value="ABC_TRANSPORTER_1"/>
    <property type="match status" value="1"/>
</dbReference>
<keyword evidence="4 6" id="KW-0067">ATP-binding</keyword>
<organism evidence="6 7">
    <name type="scientific">Segnochrobactrum spirostomi</name>
    <dbReference type="NCBI Taxonomy" id="2608987"/>
    <lineage>
        <taxon>Bacteria</taxon>
        <taxon>Pseudomonadati</taxon>
        <taxon>Pseudomonadota</taxon>
        <taxon>Alphaproteobacteria</taxon>
        <taxon>Hyphomicrobiales</taxon>
        <taxon>Segnochrobactraceae</taxon>
        <taxon>Segnochrobactrum</taxon>
    </lineage>
</organism>
<dbReference type="EMBL" id="VWNA01000002">
    <property type="protein sequence ID" value="MQT14642.1"/>
    <property type="molecule type" value="Genomic_DNA"/>
</dbReference>
<evidence type="ECO:0000256" key="3">
    <source>
        <dbReference type="ARBA" id="ARBA00022741"/>
    </source>
</evidence>
<dbReference type="PIRSF" id="PIRSF039085">
    <property type="entry name" value="ABC_ATPase_HisP"/>
    <property type="match status" value="1"/>
</dbReference>
<feature type="domain" description="ABC transporter" evidence="5">
    <location>
        <begin position="2"/>
        <end position="242"/>
    </location>
</feature>
<keyword evidence="3" id="KW-0547">Nucleotide-binding</keyword>
<dbReference type="Gene3D" id="3.40.50.300">
    <property type="entry name" value="P-loop containing nucleotide triphosphate hydrolases"/>
    <property type="match status" value="1"/>
</dbReference>
<dbReference type="InterPro" id="IPR030679">
    <property type="entry name" value="ABC_ATPase_HisP-typ"/>
</dbReference>
<dbReference type="AlphaFoldDB" id="A0A6A7YAF4"/>
<accession>A0A6A7YAF4</accession>
<dbReference type="PROSITE" id="PS50893">
    <property type="entry name" value="ABC_TRANSPORTER_2"/>
    <property type="match status" value="1"/>
</dbReference>
<evidence type="ECO:0000259" key="5">
    <source>
        <dbReference type="PROSITE" id="PS50893"/>
    </source>
</evidence>
<dbReference type="InterPro" id="IPR017871">
    <property type="entry name" value="ABC_transporter-like_CS"/>
</dbReference>
<comment type="similarity">
    <text evidence="1">Belongs to the ABC transporter superfamily.</text>
</comment>
<dbReference type="GO" id="GO:0015424">
    <property type="term" value="F:ABC-type amino acid transporter activity"/>
    <property type="evidence" value="ECO:0007669"/>
    <property type="project" value="InterPro"/>
</dbReference>
<evidence type="ECO:0000313" key="6">
    <source>
        <dbReference type="EMBL" id="MQT14642.1"/>
    </source>
</evidence>
<dbReference type="RefSeq" id="WP_153488698.1">
    <property type="nucleotide sequence ID" value="NZ_VWNA01000002.1"/>
</dbReference>
<dbReference type="InterPro" id="IPR027417">
    <property type="entry name" value="P-loop_NTPase"/>
</dbReference>
<dbReference type="InterPro" id="IPR050086">
    <property type="entry name" value="MetN_ABC_transporter-like"/>
</dbReference>
<dbReference type="SUPFAM" id="SSF52540">
    <property type="entry name" value="P-loop containing nucleoside triphosphate hydrolases"/>
    <property type="match status" value="1"/>
</dbReference>
<reference evidence="6 7" key="1">
    <citation type="submission" date="2019-09" db="EMBL/GenBank/DDBJ databases">
        <title>Segnochrobactrum spirostomi gen. nov., sp. nov., isolated from the ciliate Spirostomum cf. yagiui and description of a novel family, Segnochrobactraceae fam. nov. within the order Rhizobiales of the class Alphaproteobacteria.</title>
        <authorList>
            <person name="Akter S."/>
            <person name="Shazib S.U.A."/>
            <person name="Shin M.K."/>
        </authorList>
    </citation>
    <scope>NUCLEOTIDE SEQUENCE [LARGE SCALE GENOMIC DNA]</scope>
    <source>
        <strain evidence="6 7">Sp-1</strain>
    </source>
</reference>
<evidence type="ECO:0000313" key="7">
    <source>
        <dbReference type="Proteomes" id="UP000332515"/>
    </source>
</evidence>
<dbReference type="Pfam" id="PF00005">
    <property type="entry name" value="ABC_tran"/>
    <property type="match status" value="1"/>
</dbReference>
<comment type="caution">
    <text evidence="6">The sequence shown here is derived from an EMBL/GenBank/DDBJ whole genome shotgun (WGS) entry which is preliminary data.</text>
</comment>
<dbReference type="PANTHER" id="PTHR43166">
    <property type="entry name" value="AMINO ACID IMPORT ATP-BINDING PROTEIN"/>
    <property type="match status" value="1"/>
</dbReference>
<dbReference type="Proteomes" id="UP000332515">
    <property type="component" value="Unassembled WGS sequence"/>
</dbReference>
<dbReference type="InterPro" id="IPR003439">
    <property type="entry name" value="ABC_transporter-like_ATP-bd"/>
</dbReference>
<evidence type="ECO:0000256" key="4">
    <source>
        <dbReference type="ARBA" id="ARBA00022840"/>
    </source>
</evidence>
<dbReference type="NCBIfam" id="NF008428">
    <property type="entry name" value="PRK11264.1"/>
    <property type="match status" value="1"/>
</dbReference>
<dbReference type="InterPro" id="IPR003593">
    <property type="entry name" value="AAA+_ATPase"/>
</dbReference>
<dbReference type="GO" id="GO:0005524">
    <property type="term" value="F:ATP binding"/>
    <property type="evidence" value="ECO:0007669"/>
    <property type="project" value="UniProtKB-KW"/>
</dbReference>
<protein>
    <submittedName>
        <fullName evidence="6">L-cystine ABC transporter ATP-binding protein YecC</fullName>
    </submittedName>
</protein>
<dbReference type="CDD" id="cd03262">
    <property type="entry name" value="ABC_HisP_GlnQ"/>
    <property type="match status" value="1"/>
</dbReference>
<keyword evidence="2" id="KW-0813">Transport</keyword>
<evidence type="ECO:0000256" key="2">
    <source>
        <dbReference type="ARBA" id="ARBA00022448"/>
    </source>
</evidence>
<name>A0A6A7YAF4_9HYPH</name>
<sequence length="249" mass="27362">MISVTGLAKRFGVTEVLKGIDLEVERGEVVTIVGPSGSGKTTLLRCLDLLETPTAGRIRVGDVVIDAARPLSQQKREVRALRLRLGFVFQNFNLFPHRTALENVIEGPVVVKGERREAAVTRARALLARVGLADRADAYPSHLSGGQQQRVAIARALAMDPEVILFDEPTSALDPELVGEVLGTIRDLAAEKRTMVIVTHEMRFARDVADRTIFVDGGVIVEQGSSKALFDEPREERTRRFLQKTRDGS</sequence>
<dbReference type="PANTHER" id="PTHR43166:SF38">
    <property type="entry name" value="L-CYSTINE TRANSPORT SYSTEM ATP-BINDING PROTEIN TCYN"/>
    <property type="match status" value="1"/>
</dbReference>